<evidence type="ECO:0000256" key="9">
    <source>
        <dbReference type="ARBA" id="ARBA00055534"/>
    </source>
</evidence>
<dbReference type="Proteomes" id="UP000789524">
    <property type="component" value="Unassembled WGS sequence"/>
</dbReference>
<dbReference type="AlphaFoldDB" id="A0A8J2R3N7"/>
<organism evidence="14 15">
    <name type="scientific">Danaus chrysippus</name>
    <name type="common">African queen</name>
    <dbReference type="NCBI Taxonomy" id="151541"/>
    <lineage>
        <taxon>Eukaryota</taxon>
        <taxon>Metazoa</taxon>
        <taxon>Ecdysozoa</taxon>
        <taxon>Arthropoda</taxon>
        <taxon>Hexapoda</taxon>
        <taxon>Insecta</taxon>
        <taxon>Pterygota</taxon>
        <taxon>Neoptera</taxon>
        <taxon>Endopterygota</taxon>
        <taxon>Lepidoptera</taxon>
        <taxon>Glossata</taxon>
        <taxon>Ditrysia</taxon>
        <taxon>Papilionoidea</taxon>
        <taxon>Nymphalidae</taxon>
        <taxon>Danainae</taxon>
        <taxon>Danaini</taxon>
        <taxon>Danaina</taxon>
        <taxon>Danaus</taxon>
        <taxon>Anosia</taxon>
    </lineage>
</organism>
<reference evidence="14" key="1">
    <citation type="submission" date="2021-09" db="EMBL/GenBank/DDBJ databases">
        <authorList>
            <person name="Martin H S."/>
        </authorList>
    </citation>
    <scope>NUCLEOTIDE SEQUENCE</scope>
</reference>
<dbReference type="InterPro" id="IPR018114">
    <property type="entry name" value="TRYPSIN_HIS"/>
</dbReference>
<evidence type="ECO:0000259" key="13">
    <source>
        <dbReference type="PROSITE" id="PS50240"/>
    </source>
</evidence>
<dbReference type="InterPro" id="IPR001314">
    <property type="entry name" value="Peptidase_S1A"/>
</dbReference>
<evidence type="ECO:0000256" key="1">
    <source>
        <dbReference type="ARBA" id="ARBA00004239"/>
    </source>
</evidence>
<comment type="similarity">
    <text evidence="2">Belongs to the peptidase S1 family.</text>
</comment>
<dbReference type="InterPro" id="IPR001254">
    <property type="entry name" value="Trypsin_dom"/>
</dbReference>
<dbReference type="PANTHER" id="PTHR24276">
    <property type="entry name" value="POLYSERASE-RELATED"/>
    <property type="match status" value="1"/>
</dbReference>
<keyword evidence="4 11" id="KW-0645">Protease</keyword>
<keyword evidence="10" id="KW-1205">Fibrinolytic toxin</keyword>
<dbReference type="Gene3D" id="2.40.10.10">
    <property type="entry name" value="Trypsin-like serine proteases"/>
    <property type="match status" value="2"/>
</dbReference>
<dbReference type="InterPro" id="IPR050430">
    <property type="entry name" value="Peptidase_S1"/>
</dbReference>
<dbReference type="OrthoDB" id="5565075at2759"/>
<keyword evidence="5 11" id="KW-0378">Hydrolase</keyword>
<dbReference type="PROSITE" id="PS50240">
    <property type="entry name" value="TRYPSIN_DOM"/>
    <property type="match status" value="2"/>
</dbReference>
<keyword evidence="7" id="KW-1015">Disulfide bond</keyword>
<evidence type="ECO:0000313" key="14">
    <source>
        <dbReference type="EMBL" id="CAG9583255.1"/>
    </source>
</evidence>
<accession>A0A8J2R3N7</accession>
<feature type="domain" description="Peptidase S1" evidence="13">
    <location>
        <begin position="321"/>
        <end position="558"/>
    </location>
</feature>
<keyword evidence="12" id="KW-0732">Signal</keyword>
<evidence type="ECO:0000256" key="2">
    <source>
        <dbReference type="ARBA" id="ARBA00007664"/>
    </source>
</evidence>
<dbReference type="SUPFAM" id="SSF50494">
    <property type="entry name" value="Trypsin-like serine proteases"/>
    <property type="match status" value="2"/>
</dbReference>
<dbReference type="GO" id="GO:0005576">
    <property type="term" value="C:extracellular region"/>
    <property type="evidence" value="ECO:0007669"/>
    <property type="project" value="UniProtKB-SubCell"/>
</dbReference>
<keyword evidence="6 11" id="KW-0720">Serine protease</keyword>
<sequence length="558" mass="59897">MKLAIIILSLAAFGSADLLNNILSPNTAYGYLTKYGIPEAERIKKAEEEYLRNKSIINRIAGGSPAALGQFKYQAGLISDILGSSGKGVCGGSLLTTNRVLTAAHCWDDGRSKAWRFTVVLGSETLFTGGTRIRTSDVVTHPLWHPAFMHNDVAMIRLPEHVVLSDTIGTVSLPSGFEVFDDFTGQVVTAAGYGLTNDVDTINKNQLLNFVNMTVISNEICNVAFFGNIRPSNLCTNTLGGNSTCRGDSGGPLVVQRGDRTVLLALIILSLAAFGSADLLNNILTPNTAYGYLTKYGIPEAERIKKAEEEYLRNKPFIGRIAGGSPAALGQFKYQAGLISDILGSSGKGVCGGSLLTTNRVLTAAHCWDDGRSKAWRFTVVLGSETLFTGGTRIRTSDVVTHPLFHPAFMHNDVAMIRLPERVVLSDTIGTVSLPSGFEVFDDFTGQEVTAAGYGLTNDVDTINKNQFLNFVNMTVISNEICNIAFFGNIQPSNICTNTLGGNSTCRGDSGGPLVVQRGDRTVLVGVTSMSNFLGCEFGYPVVFSRVTSFLGFINNNM</sequence>
<name>A0A8J2R3N7_9NEOP</name>
<feature type="domain" description="Peptidase S1" evidence="13">
    <location>
        <begin position="60"/>
        <end position="309"/>
    </location>
</feature>
<dbReference type="SMART" id="SM00020">
    <property type="entry name" value="Tryp_SPc"/>
    <property type="match status" value="2"/>
</dbReference>
<protein>
    <submittedName>
        <fullName evidence="14">(African queen) hypothetical protein</fullName>
    </submittedName>
</protein>
<feature type="chain" id="PRO_5035272333" evidence="12">
    <location>
        <begin position="17"/>
        <end position="558"/>
    </location>
</feature>
<dbReference type="InterPro" id="IPR033116">
    <property type="entry name" value="TRYPSIN_SER"/>
</dbReference>
<feature type="signal peptide" evidence="12">
    <location>
        <begin position="1"/>
        <end position="16"/>
    </location>
</feature>
<evidence type="ECO:0000256" key="3">
    <source>
        <dbReference type="ARBA" id="ARBA00022656"/>
    </source>
</evidence>
<evidence type="ECO:0000256" key="5">
    <source>
        <dbReference type="ARBA" id="ARBA00022801"/>
    </source>
</evidence>
<comment type="function">
    <text evidence="9">Fibrinolytic activity; shows preferential cleavage of Arg-Gly bonds in all three fibrinogen chains. Contact with the caterpillars causes severe bleeding, due the anticoagulant effect of the protein.</text>
</comment>
<evidence type="ECO:0000313" key="15">
    <source>
        <dbReference type="Proteomes" id="UP000789524"/>
    </source>
</evidence>
<dbReference type="PROSITE" id="PS00134">
    <property type="entry name" value="TRYPSIN_HIS"/>
    <property type="match status" value="1"/>
</dbReference>
<dbReference type="PROSITE" id="PS00135">
    <property type="entry name" value="TRYPSIN_SER"/>
    <property type="match status" value="1"/>
</dbReference>
<dbReference type="PRINTS" id="PR00722">
    <property type="entry name" value="CHYMOTRYPSIN"/>
</dbReference>
<evidence type="ECO:0000256" key="10">
    <source>
        <dbReference type="ARBA" id="ARBA00084094"/>
    </source>
</evidence>
<dbReference type="GO" id="GO:0090729">
    <property type="term" value="F:toxin activity"/>
    <property type="evidence" value="ECO:0007669"/>
    <property type="project" value="UniProtKB-KW"/>
</dbReference>
<dbReference type="Pfam" id="PF00089">
    <property type="entry name" value="Trypsin"/>
    <property type="match status" value="2"/>
</dbReference>
<evidence type="ECO:0000256" key="11">
    <source>
        <dbReference type="RuleBase" id="RU363034"/>
    </source>
</evidence>
<evidence type="ECO:0000256" key="4">
    <source>
        <dbReference type="ARBA" id="ARBA00022670"/>
    </source>
</evidence>
<dbReference type="GO" id="GO:0004252">
    <property type="term" value="F:serine-type endopeptidase activity"/>
    <property type="evidence" value="ECO:0007669"/>
    <property type="project" value="InterPro"/>
</dbReference>
<dbReference type="EMBL" id="CAKASE010000081">
    <property type="protein sequence ID" value="CAG9583255.1"/>
    <property type="molecule type" value="Genomic_DNA"/>
</dbReference>
<keyword evidence="3" id="KW-0800">Toxin</keyword>
<dbReference type="InterPro" id="IPR009003">
    <property type="entry name" value="Peptidase_S1_PA"/>
</dbReference>
<dbReference type="InterPro" id="IPR043504">
    <property type="entry name" value="Peptidase_S1_PA_chymotrypsin"/>
</dbReference>
<comment type="subcellular location">
    <subcellularLocation>
        <location evidence="1">Secreted</location>
        <location evidence="1">Extracellular space</location>
    </subcellularLocation>
</comment>
<keyword evidence="15" id="KW-1185">Reference proteome</keyword>
<gene>
    <name evidence="14" type="ORF">DCHRY22_LOCUS14685</name>
</gene>
<dbReference type="PANTHER" id="PTHR24276:SF98">
    <property type="entry name" value="FI18310P1-RELATED"/>
    <property type="match status" value="1"/>
</dbReference>
<keyword evidence="8" id="KW-1199">Hemostasis impairing toxin</keyword>
<evidence type="ECO:0000256" key="12">
    <source>
        <dbReference type="SAM" id="SignalP"/>
    </source>
</evidence>
<dbReference type="FunFam" id="2.40.10.10:FF:000068">
    <property type="entry name" value="transmembrane protease serine 2"/>
    <property type="match status" value="1"/>
</dbReference>
<evidence type="ECO:0000256" key="8">
    <source>
        <dbReference type="ARBA" id="ARBA00023240"/>
    </source>
</evidence>
<dbReference type="GO" id="GO:0006508">
    <property type="term" value="P:proteolysis"/>
    <property type="evidence" value="ECO:0007669"/>
    <property type="project" value="UniProtKB-KW"/>
</dbReference>
<proteinExistence type="inferred from homology"/>
<evidence type="ECO:0000256" key="7">
    <source>
        <dbReference type="ARBA" id="ARBA00023157"/>
    </source>
</evidence>
<evidence type="ECO:0000256" key="6">
    <source>
        <dbReference type="ARBA" id="ARBA00022825"/>
    </source>
</evidence>
<comment type="caution">
    <text evidence="14">The sequence shown here is derived from an EMBL/GenBank/DDBJ whole genome shotgun (WGS) entry which is preliminary data.</text>
</comment>
<dbReference type="CDD" id="cd00190">
    <property type="entry name" value="Tryp_SPc"/>
    <property type="match status" value="2"/>
</dbReference>